<reference evidence="1" key="1">
    <citation type="journal article" date="2023" name="IScience">
        <title>Live-bearing cockroach genome reveals convergent evolutionary mechanisms linked to viviparity in insects and beyond.</title>
        <authorList>
            <person name="Fouks B."/>
            <person name="Harrison M.C."/>
            <person name="Mikhailova A.A."/>
            <person name="Marchal E."/>
            <person name="English S."/>
            <person name="Carruthers M."/>
            <person name="Jennings E.C."/>
            <person name="Chiamaka E.L."/>
            <person name="Frigard R.A."/>
            <person name="Pippel M."/>
            <person name="Attardo G.M."/>
            <person name="Benoit J.B."/>
            <person name="Bornberg-Bauer E."/>
            <person name="Tobe S.S."/>
        </authorList>
    </citation>
    <scope>NUCLEOTIDE SEQUENCE</scope>
    <source>
        <strain evidence="1">Stay&amp;Tobe</strain>
    </source>
</reference>
<evidence type="ECO:0000313" key="2">
    <source>
        <dbReference type="Proteomes" id="UP001233999"/>
    </source>
</evidence>
<name>A0AAD7ZYH5_DIPPU</name>
<dbReference type="AlphaFoldDB" id="A0AAD7ZYH5"/>
<reference evidence="1" key="2">
    <citation type="submission" date="2023-05" db="EMBL/GenBank/DDBJ databases">
        <authorList>
            <person name="Fouks B."/>
        </authorList>
    </citation>
    <scope>NUCLEOTIDE SEQUENCE</scope>
    <source>
        <strain evidence="1">Stay&amp;Tobe</strain>
        <tissue evidence="1">Testes</tissue>
    </source>
</reference>
<feature type="non-terminal residue" evidence="1">
    <location>
        <position position="1"/>
    </location>
</feature>
<evidence type="ECO:0000313" key="1">
    <source>
        <dbReference type="EMBL" id="KAJ9589072.1"/>
    </source>
</evidence>
<sequence>RQKKKRRERERMRKNPPLKFRKISAVRWPASQNFKVIGQYYREGTDVRKNTCRLRTSDPQIVSFDLFSRFEQSKQKHRPTHFQEPDYNNVCIFMNSSGGWLWHLNPQACHLNTPATLFVELQKMDHYSQTISPRKFKFCTYLKAIPYIDVSISGSGSSSSLSLCESSNSRISSSPESSLYKIFTNSSSVRHFSFAKISLTHKEQRDNEKQIRLHWRLDTSLGEEFHVLHTKPTQYLGAEYKRVSLNALTGLR</sequence>
<comment type="caution">
    <text evidence="1">The sequence shown here is derived from an EMBL/GenBank/DDBJ whole genome shotgun (WGS) entry which is preliminary data.</text>
</comment>
<protein>
    <submittedName>
        <fullName evidence="1">Uncharacterized protein</fullName>
    </submittedName>
</protein>
<feature type="non-terminal residue" evidence="1">
    <location>
        <position position="252"/>
    </location>
</feature>
<dbReference type="EMBL" id="JASPKZ010005283">
    <property type="protein sequence ID" value="KAJ9589072.1"/>
    <property type="molecule type" value="Genomic_DNA"/>
</dbReference>
<dbReference type="Proteomes" id="UP001233999">
    <property type="component" value="Unassembled WGS sequence"/>
</dbReference>
<organism evidence="1 2">
    <name type="scientific">Diploptera punctata</name>
    <name type="common">Pacific beetle cockroach</name>
    <dbReference type="NCBI Taxonomy" id="6984"/>
    <lineage>
        <taxon>Eukaryota</taxon>
        <taxon>Metazoa</taxon>
        <taxon>Ecdysozoa</taxon>
        <taxon>Arthropoda</taxon>
        <taxon>Hexapoda</taxon>
        <taxon>Insecta</taxon>
        <taxon>Pterygota</taxon>
        <taxon>Neoptera</taxon>
        <taxon>Polyneoptera</taxon>
        <taxon>Dictyoptera</taxon>
        <taxon>Blattodea</taxon>
        <taxon>Blaberoidea</taxon>
        <taxon>Blaberidae</taxon>
        <taxon>Diplopterinae</taxon>
        <taxon>Diploptera</taxon>
    </lineage>
</organism>
<gene>
    <name evidence="1" type="ORF">L9F63_017641</name>
</gene>
<accession>A0AAD7ZYH5</accession>
<keyword evidence="2" id="KW-1185">Reference proteome</keyword>
<proteinExistence type="predicted"/>